<dbReference type="PANTHER" id="PTHR11575:SF24">
    <property type="entry name" value="5'-NUCLEOTIDASE"/>
    <property type="match status" value="1"/>
</dbReference>
<sequence length="84" mass="9162">PVVIEKAEPTVIVQANEYLKYLGVLDVTFDKVGVITAQDGKLLDVNTYAADAQAQAKVDELKKPLDELKKTVIGSSKVFLDGER</sequence>
<proteinExistence type="predicted"/>
<protein>
    <submittedName>
        <fullName evidence="1">Bifunctional metallophosphatase/5'-nucleotidase</fullName>
    </submittedName>
</protein>
<organism evidence="1 2">
    <name type="scientific">Alkalihalophilus pseudofirmus</name>
    <name type="common">Bacillus pseudofirmus</name>
    <dbReference type="NCBI Taxonomy" id="79885"/>
    <lineage>
        <taxon>Bacteria</taxon>
        <taxon>Bacillati</taxon>
        <taxon>Bacillota</taxon>
        <taxon>Bacilli</taxon>
        <taxon>Bacillales</taxon>
        <taxon>Bacillaceae</taxon>
        <taxon>Alkalihalophilus</taxon>
    </lineage>
</organism>
<evidence type="ECO:0000313" key="2">
    <source>
        <dbReference type="Proteomes" id="UP001285636"/>
    </source>
</evidence>
<dbReference type="Proteomes" id="UP001285636">
    <property type="component" value="Unassembled WGS sequence"/>
</dbReference>
<reference evidence="1" key="1">
    <citation type="submission" date="2023-10" db="EMBL/GenBank/DDBJ databases">
        <title>Screening of Alkalihalophilus pseudofirmusBZ-TG-HK211 and Its Alleviation of Salt Stress on Rapeseed Growth.</title>
        <authorList>
            <person name="Zhao B."/>
            <person name="Guo T."/>
        </authorList>
    </citation>
    <scope>NUCLEOTIDE SEQUENCE</scope>
    <source>
        <strain evidence="1">BZ-TG-HK211</strain>
    </source>
</reference>
<dbReference type="SUPFAM" id="SSF56300">
    <property type="entry name" value="Metallo-dependent phosphatases"/>
    <property type="match status" value="1"/>
</dbReference>
<dbReference type="AlphaFoldDB" id="A0AAJ2NT99"/>
<accession>A0AAJ2NT99</accession>
<evidence type="ECO:0000313" key="1">
    <source>
        <dbReference type="EMBL" id="MDV2888133.1"/>
    </source>
</evidence>
<feature type="non-terminal residue" evidence="1">
    <location>
        <position position="84"/>
    </location>
</feature>
<dbReference type="InterPro" id="IPR029052">
    <property type="entry name" value="Metallo-depent_PP-like"/>
</dbReference>
<name>A0AAJ2NT99_ALKPS</name>
<dbReference type="GO" id="GO:0016787">
    <property type="term" value="F:hydrolase activity"/>
    <property type="evidence" value="ECO:0007669"/>
    <property type="project" value="InterPro"/>
</dbReference>
<dbReference type="PANTHER" id="PTHR11575">
    <property type="entry name" value="5'-NUCLEOTIDASE-RELATED"/>
    <property type="match status" value="1"/>
</dbReference>
<comment type="caution">
    <text evidence="1">The sequence shown here is derived from an EMBL/GenBank/DDBJ whole genome shotgun (WGS) entry which is preliminary data.</text>
</comment>
<dbReference type="Gene3D" id="3.60.21.10">
    <property type="match status" value="1"/>
</dbReference>
<dbReference type="GO" id="GO:0009166">
    <property type="term" value="P:nucleotide catabolic process"/>
    <property type="evidence" value="ECO:0007669"/>
    <property type="project" value="InterPro"/>
</dbReference>
<feature type="non-terminal residue" evidence="1">
    <location>
        <position position="1"/>
    </location>
</feature>
<dbReference type="EMBL" id="JAWJAY010000979">
    <property type="protein sequence ID" value="MDV2888133.1"/>
    <property type="molecule type" value="Genomic_DNA"/>
</dbReference>
<dbReference type="InterPro" id="IPR006179">
    <property type="entry name" value="5_nucleotidase/apyrase"/>
</dbReference>
<gene>
    <name evidence="1" type="ORF">RYX45_23505</name>
</gene>